<feature type="transmembrane region" description="Helical" evidence="3">
    <location>
        <begin position="57"/>
        <end position="77"/>
    </location>
</feature>
<dbReference type="InterPro" id="IPR000782">
    <property type="entry name" value="FAS1_domain"/>
</dbReference>
<comment type="similarity">
    <text evidence="1">Belongs to the fasciclin-like AGP family.</text>
</comment>
<accession>A0AAD4ZIG2</accession>
<dbReference type="Gene3D" id="2.30.180.10">
    <property type="entry name" value="FAS1 domain"/>
    <property type="match status" value="1"/>
</dbReference>
<evidence type="ECO:0000256" key="1">
    <source>
        <dbReference type="ARBA" id="ARBA00007843"/>
    </source>
</evidence>
<comment type="caution">
    <text evidence="5">The sequence shown here is derived from an EMBL/GenBank/DDBJ whole genome shotgun (WGS) entry which is preliminary data.</text>
</comment>
<dbReference type="InterPro" id="IPR036378">
    <property type="entry name" value="FAS1_dom_sf"/>
</dbReference>
<dbReference type="PANTHER" id="PTHR37232">
    <property type="entry name" value="FASCICLIN DOMAIN PROTEIN"/>
    <property type="match status" value="1"/>
</dbReference>
<feature type="domain" description="FAS1" evidence="4">
    <location>
        <begin position="92"/>
        <end position="227"/>
    </location>
</feature>
<gene>
    <name evidence="5" type="ORF">L3X38_014417</name>
</gene>
<protein>
    <recommendedName>
        <fullName evidence="4">FAS1 domain-containing protein</fullName>
    </recommendedName>
</protein>
<keyword evidence="3" id="KW-1133">Transmembrane helix</keyword>
<dbReference type="AlphaFoldDB" id="A0AAD4ZIG2"/>
<name>A0AAD4ZIG2_PRUDU</name>
<sequence>MDLSYHMCEASGVGNLSSRNPTPAEEPRGKIPSAGKLACDSGSSKTMSRSRILRNPIAFVWGAVLVCCFLIVTISMLRLPEIPLGLQYPTTKTSKQTSENDKFSIGRFGKIMLEMLPEDLAFTVFVPSEEAFERDLRLSPNESLVGEKMNDETYAIMSRVLGFSAVPRRLASVNVPIDKELSYDSISGFVLYISKEEDGALTVNRVRSRRVDLRKKGSVVHIMDGVIMDAEFQQSVQPEEQD</sequence>
<evidence type="ECO:0000259" key="4">
    <source>
        <dbReference type="PROSITE" id="PS50213"/>
    </source>
</evidence>
<proteinExistence type="inferred from homology"/>
<evidence type="ECO:0000256" key="2">
    <source>
        <dbReference type="SAM" id="MobiDB-lite"/>
    </source>
</evidence>
<dbReference type="EMBL" id="JAJFAZ020000002">
    <property type="protein sequence ID" value="KAI5346538.1"/>
    <property type="molecule type" value="Genomic_DNA"/>
</dbReference>
<keyword evidence="3" id="KW-0812">Transmembrane</keyword>
<evidence type="ECO:0000313" key="6">
    <source>
        <dbReference type="Proteomes" id="UP001054821"/>
    </source>
</evidence>
<dbReference type="Proteomes" id="UP001054821">
    <property type="component" value="Chromosome 2"/>
</dbReference>
<evidence type="ECO:0000313" key="5">
    <source>
        <dbReference type="EMBL" id="KAI5346538.1"/>
    </source>
</evidence>
<dbReference type="PROSITE" id="PS50213">
    <property type="entry name" value="FAS1"/>
    <property type="match status" value="1"/>
</dbReference>
<dbReference type="Pfam" id="PF02469">
    <property type="entry name" value="Fasciclin"/>
    <property type="match status" value="1"/>
</dbReference>
<evidence type="ECO:0000256" key="3">
    <source>
        <dbReference type="SAM" id="Phobius"/>
    </source>
</evidence>
<keyword evidence="6" id="KW-1185">Reference proteome</keyword>
<organism evidence="5 6">
    <name type="scientific">Prunus dulcis</name>
    <name type="common">Almond</name>
    <name type="synonym">Amygdalus dulcis</name>
    <dbReference type="NCBI Taxonomy" id="3755"/>
    <lineage>
        <taxon>Eukaryota</taxon>
        <taxon>Viridiplantae</taxon>
        <taxon>Streptophyta</taxon>
        <taxon>Embryophyta</taxon>
        <taxon>Tracheophyta</taxon>
        <taxon>Spermatophyta</taxon>
        <taxon>Magnoliopsida</taxon>
        <taxon>eudicotyledons</taxon>
        <taxon>Gunneridae</taxon>
        <taxon>Pentapetalae</taxon>
        <taxon>rosids</taxon>
        <taxon>fabids</taxon>
        <taxon>Rosales</taxon>
        <taxon>Rosaceae</taxon>
        <taxon>Amygdaloideae</taxon>
        <taxon>Amygdaleae</taxon>
        <taxon>Prunus</taxon>
    </lineage>
</organism>
<dbReference type="PANTHER" id="PTHR37232:SF2">
    <property type="entry name" value="FAS1 DOMAIN-CONTAINING PROTEIN"/>
    <property type="match status" value="1"/>
</dbReference>
<feature type="region of interest" description="Disordered" evidence="2">
    <location>
        <begin position="14"/>
        <end position="42"/>
    </location>
</feature>
<reference evidence="5 6" key="1">
    <citation type="journal article" date="2022" name="G3 (Bethesda)">
        <title>Whole-genome sequence and methylome profiling of the almond [Prunus dulcis (Mill.) D.A. Webb] cultivar 'Nonpareil'.</title>
        <authorList>
            <person name="D'Amico-Willman K.M."/>
            <person name="Ouma W.Z."/>
            <person name="Meulia T."/>
            <person name="Sideli G.M."/>
            <person name="Gradziel T.M."/>
            <person name="Fresnedo-Ramirez J."/>
        </authorList>
    </citation>
    <scope>NUCLEOTIDE SEQUENCE [LARGE SCALE GENOMIC DNA]</scope>
    <source>
        <strain evidence="5">Clone GOH B32 T37-40</strain>
    </source>
</reference>
<keyword evidence="3" id="KW-0472">Membrane</keyword>
<dbReference type="SUPFAM" id="SSF82153">
    <property type="entry name" value="FAS1 domain"/>
    <property type="match status" value="1"/>
</dbReference>